<dbReference type="InterPro" id="IPR040411">
    <property type="entry name" value="At5g23160-like"/>
</dbReference>
<dbReference type="PANTHER" id="PTHR34379:SF6">
    <property type="entry name" value="PROTEIN 3F"/>
    <property type="match status" value="1"/>
</dbReference>
<reference evidence="3 4" key="1">
    <citation type="journal article" date="2016" name="Sci. Rep.">
        <title>The Dendrobium catenatum Lindl. genome sequence provides insights into polysaccharide synthase, floral development and adaptive evolution.</title>
        <authorList>
            <person name="Zhang G.Q."/>
            <person name="Xu Q."/>
            <person name="Bian C."/>
            <person name="Tsai W.C."/>
            <person name="Yeh C.M."/>
            <person name="Liu K.W."/>
            <person name="Yoshida K."/>
            <person name="Zhang L.S."/>
            <person name="Chang S.B."/>
            <person name="Chen F."/>
            <person name="Shi Y."/>
            <person name="Su Y.Y."/>
            <person name="Zhang Y.Q."/>
            <person name="Chen L.J."/>
            <person name="Yin Y."/>
            <person name="Lin M."/>
            <person name="Huang H."/>
            <person name="Deng H."/>
            <person name="Wang Z.W."/>
            <person name="Zhu S.L."/>
            <person name="Zhao X."/>
            <person name="Deng C."/>
            <person name="Niu S.C."/>
            <person name="Huang J."/>
            <person name="Wang M."/>
            <person name="Liu G.H."/>
            <person name="Yang H.J."/>
            <person name="Xiao X.J."/>
            <person name="Hsiao Y.Y."/>
            <person name="Wu W.L."/>
            <person name="Chen Y.Y."/>
            <person name="Mitsuda N."/>
            <person name="Ohme-Takagi M."/>
            <person name="Luo Y.B."/>
            <person name="Van de Peer Y."/>
            <person name="Liu Z.J."/>
        </authorList>
    </citation>
    <scope>NUCLEOTIDE SEQUENCE [LARGE SCALE GENOMIC DNA]</scope>
    <source>
        <tissue evidence="3">The whole plant</tissue>
    </source>
</reference>
<dbReference type="AlphaFoldDB" id="A0A2I0WCE0"/>
<keyword evidence="2" id="KW-0812">Transmembrane</keyword>
<name>A0A2I0WCE0_9ASPA</name>
<dbReference type="EMBL" id="KZ502753">
    <property type="protein sequence ID" value="PKU73339.1"/>
    <property type="molecule type" value="Genomic_DNA"/>
</dbReference>
<evidence type="ECO:0000256" key="2">
    <source>
        <dbReference type="SAM" id="Phobius"/>
    </source>
</evidence>
<feature type="region of interest" description="Disordered" evidence="1">
    <location>
        <begin position="118"/>
        <end position="139"/>
    </location>
</feature>
<proteinExistence type="predicted"/>
<reference evidence="3 4" key="2">
    <citation type="journal article" date="2017" name="Nature">
        <title>The Apostasia genome and the evolution of orchids.</title>
        <authorList>
            <person name="Zhang G.Q."/>
            <person name="Liu K.W."/>
            <person name="Li Z."/>
            <person name="Lohaus R."/>
            <person name="Hsiao Y.Y."/>
            <person name="Niu S.C."/>
            <person name="Wang J.Y."/>
            <person name="Lin Y.C."/>
            <person name="Xu Q."/>
            <person name="Chen L.J."/>
            <person name="Yoshida K."/>
            <person name="Fujiwara S."/>
            <person name="Wang Z.W."/>
            <person name="Zhang Y.Q."/>
            <person name="Mitsuda N."/>
            <person name="Wang M."/>
            <person name="Liu G.H."/>
            <person name="Pecoraro L."/>
            <person name="Huang H.X."/>
            <person name="Xiao X.J."/>
            <person name="Lin M."/>
            <person name="Wu X.Y."/>
            <person name="Wu W.L."/>
            <person name="Chen Y.Y."/>
            <person name="Chang S.B."/>
            <person name="Sakamoto S."/>
            <person name="Ohme-Takagi M."/>
            <person name="Yagi M."/>
            <person name="Zeng S.J."/>
            <person name="Shen C.Y."/>
            <person name="Yeh C.M."/>
            <person name="Luo Y.B."/>
            <person name="Tsai W.C."/>
            <person name="Van de Peer Y."/>
            <person name="Liu Z.J."/>
        </authorList>
    </citation>
    <scope>NUCLEOTIDE SEQUENCE [LARGE SCALE GENOMIC DNA]</scope>
    <source>
        <tissue evidence="3">The whole plant</tissue>
    </source>
</reference>
<dbReference type="Proteomes" id="UP000233837">
    <property type="component" value="Unassembled WGS sequence"/>
</dbReference>
<feature type="transmembrane region" description="Helical" evidence="2">
    <location>
        <begin position="173"/>
        <end position="200"/>
    </location>
</feature>
<keyword evidence="4" id="KW-1185">Reference proteome</keyword>
<organism evidence="3 4">
    <name type="scientific">Dendrobium catenatum</name>
    <dbReference type="NCBI Taxonomy" id="906689"/>
    <lineage>
        <taxon>Eukaryota</taxon>
        <taxon>Viridiplantae</taxon>
        <taxon>Streptophyta</taxon>
        <taxon>Embryophyta</taxon>
        <taxon>Tracheophyta</taxon>
        <taxon>Spermatophyta</taxon>
        <taxon>Magnoliopsida</taxon>
        <taxon>Liliopsida</taxon>
        <taxon>Asparagales</taxon>
        <taxon>Orchidaceae</taxon>
        <taxon>Epidendroideae</taxon>
        <taxon>Malaxideae</taxon>
        <taxon>Dendrobiinae</taxon>
        <taxon>Dendrobium</taxon>
    </lineage>
</organism>
<sequence>MFLKKSSRKGKQRRPSYLFCCFNGSVVAESGDLEKPATAIGKVRKKGVGCFSWYWLRRKKKPLKDTNNKHGAKVKIYSSRSVPPAPQEPTIFSAAAVGQVNKEPYLTRLPLLTPKYDAQTRPESSNLRTEPVSNRLTSGLPEPEQLAATPFRVSTQARSEWARKLDSKAGLTVIGVTIVVMVFYGRAAAVVSLCACFYLAAILREPVVAEVEVGKMAGAGYADVDSEEYKKRVVMEGLLGRSKQRLKAHVEKI</sequence>
<evidence type="ECO:0000313" key="3">
    <source>
        <dbReference type="EMBL" id="PKU73339.1"/>
    </source>
</evidence>
<dbReference type="PANTHER" id="PTHR34379">
    <property type="entry name" value="OS07G0553800 PROTEIN"/>
    <property type="match status" value="1"/>
</dbReference>
<evidence type="ECO:0000313" key="4">
    <source>
        <dbReference type="Proteomes" id="UP000233837"/>
    </source>
</evidence>
<dbReference type="OrthoDB" id="1886721at2759"/>
<accession>A0A2I0WCE0</accession>
<feature type="compositionally biased region" description="Polar residues" evidence="1">
    <location>
        <begin position="121"/>
        <end position="137"/>
    </location>
</feature>
<keyword evidence="2" id="KW-0472">Membrane</keyword>
<gene>
    <name evidence="3" type="ORF">MA16_Dca011029</name>
</gene>
<keyword evidence="2" id="KW-1133">Transmembrane helix</keyword>
<protein>
    <submittedName>
        <fullName evidence="3">Uncharacterized protein</fullName>
    </submittedName>
</protein>
<evidence type="ECO:0000256" key="1">
    <source>
        <dbReference type="SAM" id="MobiDB-lite"/>
    </source>
</evidence>